<reference evidence="19" key="2">
    <citation type="submission" date="2017-05" db="UniProtKB">
        <authorList>
            <consortium name="EnsemblMetazoa"/>
        </authorList>
    </citation>
    <scope>IDENTIFICATION</scope>
</reference>
<keyword evidence="7 16" id="KW-0548">Nucleotidyltransferase</keyword>
<evidence type="ECO:0000256" key="12">
    <source>
        <dbReference type="ARBA" id="ARBA00022843"/>
    </source>
</evidence>
<dbReference type="KEGG" id="aqu:100636102"/>
<feature type="compositionally biased region" description="Low complexity" evidence="17">
    <location>
        <begin position="1847"/>
        <end position="1927"/>
    </location>
</feature>
<dbReference type="InterPro" id="IPR000722">
    <property type="entry name" value="RNA_pol_asu"/>
</dbReference>
<keyword evidence="14 16" id="KW-0804">Transcription</keyword>
<dbReference type="Proteomes" id="UP000007879">
    <property type="component" value="Unassembled WGS sequence"/>
</dbReference>
<feature type="domain" description="RNA polymerase N-terminal" evidence="18">
    <location>
        <begin position="239"/>
        <end position="542"/>
    </location>
</feature>
<dbReference type="EC" id="2.7.7.6" evidence="16"/>
<comment type="subcellular location">
    <subcellularLocation>
        <location evidence="1">Nucleus</location>
    </subcellularLocation>
</comment>
<dbReference type="Pfam" id="PF04983">
    <property type="entry name" value="RNA_pol_Rpb1_3"/>
    <property type="match status" value="1"/>
</dbReference>
<dbReference type="InterPro" id="IPR006592">
    <property type="entry name" value="RNA_pol_N"/>
</dbReference>
<keyword evidence="3 16" id="KW-0240">DNA-directed RNA polymerase</keyword>
<evidence type="ECO:0000256" key="13">
    <source>
        <dbReference type="ARBA" id="ARBA00023125"/>
    </source>
</evidence>
<gene>
    <name evidence="19" type="primary">100636102</name>
</gene>
<dbReference type="OrthoDB" id="270392at2759"/>
<evidence type="ECO:0000259" key="18">
    <source>
        <dbReference type="SMART" id="SM00663"/>
    </source>
</evidence>
<proteinExistence type="inferred from homology"/>
<dbReference type="GO" id="GO:0003899">
    <property type="term" value="F:DNA-directed RNA polymerase activity"/>
    <property type="evidence" value="ECO:0007669"/>
    <property type="project" value="UniProtKB-EC"/>
</dbReference>
<dbReference type="InterPro" id="IPR038593">
    <property type="entry name" value="RNA_pol_Rpb1_7_sf"/>
</dbReference>
<dbReference type="Pfam" id="PF04998">
    <property type="entry name" value="RNA_pol_Rpb1_5"/>
    <property type="match status" value="1"/>
</dbReference>
<evidence type="ECO:0000313" key="19">
    <source>
        <dbReference type="EnsemblMetazoa" id="Aqu2.1.43583_001"/>
    </source>
</evidence>
<dbReference type="InterPro" id="IPR007073">
    <property type="entry name" value="RNA_pol_Rpb1_7"/>
</dbReference>
<evidence type="ECO:0000256" key="8">
    <source>
        <dbReference type="ARBA" id="ARBA00022723"/>
    </source>
</evidence>
<dbReference type="Gene3D" id="2.40.40.20">
    <property type="match status" value="1"/>
</dbReference>
<evidence type="ECO:0000256" key="7">
    <source>
        <dbReference type="ARBA" id="ARBA00022695"/>
    </source>
</evidence>
<dbReference type="GO" id="GO:0005665">
    <property type="term" value="C:RNA polymerase II, core complex"/>
    <property type="evidence" value="ECO:0007669"/>
    <property type="project" value="TreeGrafter"/>
</dbReference>
<dbReference type="InterPro" id="IPR042102">
    <property type="entry name" value="RNA_pol_Rpb1_3_sf"/>
</dbReference>
<dbReference type="InterPro" id="IPR038120">
    <property type="entry name" value="Rpb1_funnel_sf"/>
</dbReference>
<dbReference type="PROSITE" id="PS00115">
    <property type="entry name" value="RNA_POL_II_REPEAT"/>
    <property type="match status" value="14"/>
</dbReference>
<dbReference type="OMA" id="KPCMGIV"/>
<dbReference type="PANTHER" id="PTHR19376:SF37">
    <property type="entry name" value="DNA-DIRECTED RNA POLYMERASE II SUBUNIT RPB1"/>
    <property type="match status" value="1"/>
</dbReference>
<dbReference type="InterPro" id="IPR000684">
    <property type="entry name" value="RNA_pol_II_repeat_euk"/>
</dbReference>
<evidence type="ECO:0000256" key="4">
    <source>
        <dbReference type="ARBA" id="ARBA00022499"/>
    </source>
</evidence>
<sequence length="1933" mass="213451">MATTLDSSAPLKRVKKVQFGILSAEEIKRRSVTVPDGIRYPYTMEGGKPKMGGLMDPRQGVIDRASRCQTCAGNMNTCPGHFGHISLTKPVFHVCFMTKIVKIMRCVCFYCSRLLIDSDDPKVKDILLKTRTVPHKRLQYIYTLARVKRICDGGGGGAEDKNTTMMDDPKMMARGGCGRYQPKLRKIGLEITAEWKEINEESQERKIVVSAERVLEIFKNMSDDDCRIIGIDPNYSRPDSMIITVLPVPPLPVRPAVVMHGSARNQDDLTHKLSDIVKANEQLIKNEQNGAASHIIEEDLKMLQFHVATLKDNELPGMPKAVQRGGRPLKSIKQRLKSKEGRIRGNLMGKRVDFSARAVITPDPNLSIDQVGVPRTIAQNLTFPEVVTPFNIDRMQELVARGHNQYPGAKYIIRENGERIDLRYHPKPSDLHLQYGYKIERHIVDDDLIVFNRQPTLHKMSMMGHRVKILPWSTFRLNLSVTTPYNADFDGDEMNLHVPQSLETKAEIQELMMVHRNILTPQSNRPVMGIVQDSLTAATKFTKRDVFLEKESMMNLLMWLPSWDGKMPVPAILKPKPLWTGKQLFSLIIPGTNVNVIRTHSTHPDDEDNGPYKWISPGDTKVLVEHGQLLSGILSKDTLGNKGGSLMHVVAMELGPDIARNFYGNIQTVVNNFLMLEGHSIGIGDTIADNLTYNDIQKTIRSAKNDVVEVIKKAHNNELEPTPGNTLRQTFENQVNRILNEARDKTGSSAQRSLSEFNNFKIMVTAGSKGSKINISQVIACVGQQNVEGKRIPFGFRHRTLPHFIKDDYGPESKGFVENSYLAGLTPNEFFFHAMGGREGLIDTAVKTSETGYIQRRLMKAMEGLMAHYDGTIRNSNSQMIQLCYGEDGMDGMWMEFQQLPTIKPSDAAFKRKFYFDVTNQRQLRQFFRDELIRDLMKSGTLQKELEDEFQQLKEDRAALRSIFPTGNSKVALPVNITRLIWNAQKIFHIDTRSKVDLHPSKVIEGVKELNDKLVVVKGDDALSRQAQINATLLFSIFLRSTLCTKRMAEEHKLTEEAFEWLLGEIETRFQRAHVQPGEMVGALAAQSLGEPATQMTLNTFHYAGVSAKNVTLGVPRLKEIINVSKKPKTPSLTIFLLGQAARDAEKCKDVLCRIEHTTLSKVTANTSIFYDPDPQNTVIAEDQEFVNVYYEMPDFDPALISPWLLRLELDRKRMTDKKLTMEQIAEKISSTFGDDLRCLFNDDNAEKLVLRIRLMNSDDQKYQSEADEEQLDKMEDETFLRCLEANLLSDMTLQGIEQISKVYMHYPTQDSKKRIVISEQGEFKAIQEWILETDGVNLLRVLSEPSVDPVRTTSNHIVEIFQVLGIEAVRKALEKEINHVISFDGSYVNYRHLALLCDIMTCRGHLMAVTRHGVNRQEVGALMRCSFEETVDILMEAAGHAEVDKMQGVSECIMLGQLPKGGTGAFELMLDAEKCKSAMEISGTMTGMMIPGLMFERGSGPVGSQTPAMTPWQGGATPSYMDAWTPGGMTPGMSAAFSPAAQSEVGGFSPGYSPGWSPGPSSPSYNPPAGYSPASPGYSPASPGGPASPKYSPASPGYSPASPSYSPASPSYSPASPSYSPASPSYSPASPSYSPASPSYSPASPSYSPASPSYSPASPSYSPASPSYSPTSPSYSPSSPSYSPSSPSYSPSSPSYSPSSPSYSPSSPSYSPSSPSYSPSSPSYSPSSPSYSPSSPSYSPSSPSYSPSSPSYSPSSPSYSPSSPSYSPSSPSYSPSSPSYSPSSPSYSPSSPSYSPSSPAYSGSKQKYYSSNQKYSPSSPKYSPSSPKYSPSSPKYSPTSPPYTPSSPQYTPSSPQYTPSSPQYTPSSPQYSPSSPQYSPSSPQYSPSSPQYTPSSPQYTPSSPQYTPSSPQYTPSSPQYTPSSPQYSPPSP</sequence>
<keyword evidence="8" id="KW-0479">Metal-binding</keyword>
<dbReference type="FunFam" id="1.10.150.390:FF:000001">
    <property type="entry name" value="DNA-directed RNA polymerase subunit"/>
    <property type="match status" value="1"/>
</dbReference>
<evidence type="ECO:0000256" key="1">
    <source>
        <dbReference type="ARBA" id="ARBA00004123"/>
    </source>
</evidence>
<evidence type="ECO:0000256" key="11">
    <source>
        <dbReference type="ARBA" id="ARBA00022842"/>
    </source>
</evidence>
<dbReference type="Gene3D" id="3.30.1490.180">
    <property type="entry name" value="RNA polymerase ii"/>
    <property type="match status" value="1"/>
</dbReference>
<dbReference type="Gene3D" id="1.10.274.100">
    <property type="entry name" value="RNA polymerase Rpb1, domain 3"/>
    <property type="match status" value="1"/>
</dbReference>
<keyword evidence="20" id="KW-1185">Reference proteome</keyword>
<dbReference type="GO" id="GO:0003677">
    <property type="term" value="F:DNA binding"/>
    <property type="evidence" value="ECO:0007669"/>
    <property type="project" value="UniProtKB-KW"/>
</dbReference>
<dbReference type="FunFam" id="1.10.132.30:FF:000001">
    <property type="entry name" value="DNA-directed RNA polymerase subunit"/>
    <property type="match status" value="1"/>
</dbReference>
<dbReference type="InterPro" id="IPR007075">
    <property type="entry name" value="RNA_pol_Rpb1_6"/>
</dbReference>
<accession>A0A1X7VVZ9</accession>
<evidence type="ECO:0000256" key="14">
    <source>
        <dbReference type="ARBA" id="ARBA00023163"/>
    </source>
</evidence>
<evidence type="ECO:0000256" key="3">
    <source>
        <dbReference type="ARBA" id="ARBA00022478"/>
    </source>
</evidence>
<dbReference type="CDD" id="cd02733">
    <property type="entry name" value="RNAP_II_RPB1_N"/>
    <property type="match status" value="1"/>
</dbReference>
<keyword evidence="4" id="KW-1017">Isopeptide bond</keyword>
<evidence type="ECO:0000256" key="5">
    <source>
        <dbReference type="ARBA" id="ARBA00022553"/>
    </source>
</evidence>
<comment type="similarity">
    <text evidence="2 16">Belongs to the RNA polymerase beta' chain family.</text>
</comment>
<evidence type="ECO:0000256" key="10">
    <source>
        <dbReference type="ARBA" id="ARBA00022833"/>
    </source>
</evidence>
<dbReference type="Gene3D" id="6.20.50.80">
    <property type="match status" value="1"/>
</dbReference>
<keyword evidence="5" id="KW-0597">Phosphoprotein</keyword>
<evidence type="ECO:0000256" key="16">
    <source>
        <dbReference type="RuleBase" id="RU004279"/>
    </source>
</evidence>
<dbReference type="FunFam" id="1.10.274.100:FF:000001">
    <property type="entry name" value="DNA-directed RNA polymerase subunit"/>
    <property type="match status" value="1"/>
</dbReference>
<dbReference type="eggNOG" id="KOG0260">
    <property type="taxonomic scope" value="Eukaryota"/>
</dbReference>
<dbReference type="FunFam" id="3.30.1360.140:FF:000001">
    <property type="entry name" value="DNA-directed RNA polymerase subunit"/>
    <property type="match status" value="1"/>
</dbReference>
<evidence type="ECO:0000256" key="9">
    <source>
        <dbReference type="ARBA" id="ARBA00022737"/>
    </source>
</evidence>
<dbReference type="NCBIfam" id="NF006336">
    <property type="entry name" value="PRK08566.1"/>
    <property type="match status" value="1"/>
</dbReference>
<organism evidence="19">
    <name type="scientific">Amphimedon queenslandica</name>
    <name type="common">Sponge</name>
    <dbReference type="NCBI Taxonomy" id="400682"/>
    <lineage>
        <taxon>Eukaryota</taxon>
        <taxon>Metazoa</taxon>
        <taxon>Porifera</taxon>
        <taxon>Demospongiae</taxon>
        <taxon>Heteroscleromorpha</taxon>
        <taxon>Haplosclerida</taxon>
        <taxon>Niphatidae</taxon>
        <taxon>Amphimedon</taxon>
    </lineage>
</organism>
<dbReference type="FunFam" id="2.40.40.20:FF:000019">
    <property type="entry name" value="DNA-directed RNA polymerase II subunit RPB1"/>
    <property type="match status" value="1"/>
</dbReference>
<dbReference type="Pfam" id="PF04997">
    <property type="entry name" value="RNA_pol_Rpb1_1"/>
    <property type="match status" value="1"/>
</dbReference>
<dbReference type="InParanoid" id="A0A1X7VVZ9"/>
<keyword evidence="12" id="KW-0832">Ubl conjugation</keyword>
<dbReference type="Pfam" id="PF00623">
    <property type="entry name" value="RNA_pol_Rpb1_2"/>
    <property type="match status" value="1"/>
</dbReference>
<dbReference type="InterPro" id="IPR044893">
    <property type="entry name" value="RNA_pol_Rpb1_clamp_domain"/>
</dbReference>
<feature type="region of interest" description="Disordered" evidence="17">
    <location>
        <begin position="1552"/>
        <end position="1933"/>
    </location>
</feature>
<dbReference type="InterPro" id="IPR045867">
    <property type="entry name" value="DNA-dir_RpoC_beta_prime"/>
</dbReference>
<keyword evidence="6 16" id="KW-0808">Transferase</keyword>
<dbReference type="EnsemblMetazoa" id="XM_019994828.1">
    <property type="protein sequence ID" value="XP_019850387.1"/>
    <property type="gene ID" value="LOC100636102"/>
</dbReference>
<evidence type="ECO:0000256" key="6">
    <source>
        <dbReference type="ARBA" id="ARBA00022679"/>
    </source>
</evidence>
<dbReference type="EnsemblMetazoa" id="Aqu2.1.43583_001">
    <property type="protein sequence ID" value="Aqu2.1.43583_001"/>
    <property type="gene ID" value="Aqu2.1.43583"/>
</dbReference>
<keyword evidence="13" id="KW-0238">DNA-binding</keyword>
<keyword evidence="11" id="KW-0460">Magnesium</keyword>
<evidence type="ECO:0000256" key="15">
    <source>
        <dbReference type="ARBA" id="ARBA00023242"/>
    </source>
</evidence>
<dbReference type="Pfam" id="PF05000">
    <property type="entry name" value="RNA_pol_Rpb1_4"/>
    <property type="match status" value="1"/>
</dbReference>
<dbReference type="GO" id="GO:0006366">
    <property type="term" value="P:transcription by RNA polymerase II"/>
    <property type="evidence" value="ECO:0007669"/>
    <property type="project" value="InterPro"/>
</dbReference>
<dbReference type="InterPro" id="IPR007066">
    <property type="entry name" value="RNA_pol_Rpb1_3"/>
</dbReference>
<dbReference type="Pfam" id="PF04992">
    <property type="entry name" value="RNA_pol_Rpb1_6"/>
    <property type="match status" value="1"/>
</dbReference>
<keyword evidence="10" id="KW-0862">Zinc</keyword>
<dbReference type="GO" id="GO:0046872">
    <property type="term" value="F:metal ion binding"/>
    <property type="evidence" value="ECO:0007669"/>
    <property type="project" value="UniProtKB-KW"/>
</dbReference>
<keyword evidence="15" id="KW-0539">Nucleus</keyword>
<dbReference type="InterPro" id="IPR007081">
    <property type="entry name" value="RNA_pol_Rpb1_5"/>
</dbReference>
<dbReference type="Pfam" id="PF04990">
    <property type="entry name" value="RNA_pol_Rpb1_7"/>
    <property type="match status" value="1"/>
</dbReference>
<dbReference type="PRINTS" id="PR01217">
    <property type="entry name" value="PRICHEXTENSN"/>
</dbReference>
<protein>
    <recommendedName>
        <fullName evidence="16">DNA-directed RNA polymerase subunit</fullName>
        <ecNumber evidence="16">2.7.7.6</ecNumber>
    </recommendedName>
</protein>
<dbReference type="SMART" id="SM00663">
    <property type="entry name" value="RPOLA_N"/>
    <property type="match status" value="1"/>
</dbReference>
<dbReference type="CDD" id="cd02584">
    <property type="entry name" value="RNAP_II_Rpb1_C"/>
    <property type="match status" value="1"/>
</dbReference>
<dbReference type="Gene3D" id="6.10.250.2940">
    <property type="match status" value="1"/>
</dbReference>
<feature type="compositionally biased region" description="Low complexity" evidence="17">
    <location>
        <begin position="1552"/>
        <end position="1839"/>
    </location>
</feature>
<name>A0A1X7VVZ9_AMPQE</name>
<dbReference type="eggNOG" id="KOG1721">
    <property type="taxonomic scope" value="Eukaryota"/>
</dbReference>
<dbReference type="Gene3D" id="3.30.1360.140">
    <property type="match status" value="1"/>
</dbReference>
<dbReference type="SUPFAM" id="SSF64484">
    <property type="entry name" value="beta and beta-prime subunits of DNA dependent RNA-polymerase"/>
    <property type="match status" value="1"/>
</dbReference>
<comment type="catalytic activity">
    <reaction evidence="16">
        <text>RNA(n) + a ribonucleoside 5'-triphosphate = RNA(n+1) + diphosphate</text>
        <dbReference type="Rhea" id="RHEA:21248"/>
        <dbReference type="Rhea" id="RHEA-COMP:14527"/>
        <dbReference type="Rhea" id="RHEA-COMP:17342"/>
        <dbReference type="ChEBI" id="CHEBI:33019"/>
        <dbReference type="ChEBI" id="CHEBI:61557"/>
        <dbReference type="ChEBI" id="CHEBI:140395"/>
        <dbReference type="EC" id="2.7.7.6"/>
    </reaction>
</comment>
<dbReference type="PANTHER" id="PTHR19376">
    <property type="entry name" value="DNA-DIRECTED RNA POLYMERASE"/>
    <property type="match status" value="1"/>
</dbReference>
<dbReference type="FunFam" id="4.10.860.120:FF:000005">
    <property type="entry name" value="DNA-directed RNA polymerase subunit"/>
    <property type="match status" value="1"/>
</dbReference>
<evidence type="ECO:0000313" key="20">
    <source>
        <dbReference type="Proteomes" id="UP000007879"/>
    </source>
</evidence>
<dbReference type="Gene3D" id="4.10.860.120">
    <property type="entry name" value="RNA polymerase II, clamp domain"/>
    <property type="match status" value="2"/>
</dbReference>
<dbReference type="Gene3D" id="1.10.150.390">
    <property type="match status" value="1"/>
</dbReference>
<dbReference type="FunFam" id="3.30.1490.180:FF:000001">
    <property type="entry name" value="DNA-directed RNA polymerase subunit"/>
    <property type="match status" value="1"/>
</dbReference>
<dbReference type="InterPro" id="IPR007083">
    <property type="entry name" value="RNA_pol_Rpb1_4"/>
</dbReference>
<evidence type="ECO:0000256" key="17">
    <source>
        <dbReference type="SAM" id="MobiDB-lite"/>
    </source>
</evidence>
<keyword evidence="9" id="KW-0677">Repeat</keyword>
<comment type="function">
    <text evidence="16">DNA-dependent RNA polymerase catalyzes the transcription of DNA into RNA using the four ribonucleoside triphosphates as substrates.</text>
</comment>
<reference evidence="20" key="1">
    <citation type="journal article" date="2010" name="Nature">
        <title>The Amphimedon queenslandica genome and the evolution of animal complexity.</title>
        <authorList>
            <person name="Srivastava M."/>
            <person name="Simakov O."/>
            <person name="Chapman J."/>
            <person name="Fahey B."/>
            <person name="Gauthier M.E."/>
            <person name="Mitros T."/>
            <person name="Richards G.S."/>
            <person name="Conaco C."/>
            <person name="Dacre M."/>
            <person name="Hellsten U."/>
            <person name="Larroux C."/>
            <person name="Putnam N.H."/>
            <person name="Stanke M."/>
            <person name="Adamska M."/>
            <person name="Darling A."/>
            <person name="Degnan S.M."/>
            <person name="Oakley T.H."/>
            <person name="Plachetzki D.C."/>
            <person name="Zhai Y."/>
            <person name="Adamski M."/>
            <person name="Calcino A."/>
            <person name="Cummins S.F."/>
            <person name="Goodstein D.M."/>
            <person name="Harris C."/>
            <person name="Jackson D.J."/>
            <person name="Leys S.P."/>
            <person name="Shu S."/>
            <person name="Woodcroft B.J."/>
            <person name="Vervoort M."/>
            <person name="Kosik K.S."/>
            <person name="Manning G."/>
            <person name="Degnan B.M."/>
            <person name="Rokhsar D.S."/>
        </authorList>
    </citation>
    <scope>NUCLEOTIDE SEQUENCE [LARGE SCALE GENOMIC DNA]</scope>
</reference>
<evidence type="ECO:0000256" key="2">
    <source>
        <dbReference type="ARBA" id="ARBA00006460"/>
    </source>
</evidence>
<dbReference type="EnsemblMetazoa" id="XM_019994822.1">
    <property type="protein sequence ID" value="XP_019850381.1"/>
    <property type="gene ID" value="LOC100636102"/>
</dbReference>
<dbReference type="STRING" id="400682.A0A1X7VVZ9"/>
<dbReference type="Gene3D" id="1.10.132.30">
    <property type="match status" value="1"/>
</dbReference>
<dbReference type="InterPro" id="IPR007080">
    <property type="entry name" value="RNA_pol_Rpb1_1"/>
</dbReference>